<evidence type="ECO:0000256" key="2">
    <source>
        <dbReference type="ARBA" id="ARBA00004613"/>
    </source>
</evidence>
<name>A0ABV0D325_9SPHN</name>
<gene>
    <name evidence="7" type="ORF">ABDJ38_14940</name>
</gene>
<feature type="domain" description="PLD phosphodiesterase" evidence="6">
    <location>
        <begin position="442"/>
        <end position="469"/>
    </location>
</feature>
<feature type="domain" description="PLD phosphodiesterase" evidence="6">
    <location>
        <begin position="185"/>
        <end position="212"/>
    </location>
</feature>
<proteinExistence type="predicted"/>
<dbReference type="SMART" id="SM00155">
    <property type="entry name" value="PLDc"/>
    <property type="match status" value="2"/>
</dbReference>
<dbReference type="CDD" id="cd09113">
    <property type="entry name" value="PLDc_ymdC_like_2"/>
    <property type="match status" value="1"/>
</dbReference>
<comment type="function">
    <text evidence="1">Could be a virulence factor.</text>
</comment>
<comment type="caution">
    <text evidence="7">The sequence shown here is derived from an EMBL/GenBank/DDBJ whole genome shotgun (WGS) entry which is preliminary data.</text>
</comment>
<evidence type="ECO:0000259" key="6">
    <source>
        <dbReference type="PROSITE" id="PS50035"/>
    </source>
</evidence>
<evidence type="ECO:0000313" key="8">
    <source>
        <dbReference type="Proteomes" id="UP001484535"/>
    </source>
</evidence>
<keyword evidence="4" id="KW-0964">Secreted</keyword>
<accession>A0ABV0D325</accession>
<protein>
    <recommendedName>
        <fullName evidence="3">Phospholipase D</fullName>
    </recommendedName>
    <alternativeName>
        <fullName evidence="5">Choline phosphatase</fullName>
    </alternativeName>
</protein>
<dbReference type="Gene3D" id="3.30.870.10">
    <property type="entry name" value="Endonuclease Chain A"/>
    <property type="match status" value="2"/>
</dbReference>
<keyword evidence="8" id="KW-1185">Reference proteome</keyword>
<dbReference type="Proteomes" id="UP001484535">
    <property type="component" value="Unassembled WGS sequence"/>
</dbReference>
<dbReference type="CDD" id="cd09111">
    <property type="entry name" value="PLDc_ymdC_like_1"/>
    <property type="match status" value="1"/>
</dbReference>
<dbReference type="PANTHER" id="PTHR21248">
    <property type="entry name" value="CARDIOLIPIN SYNTHASE"/>
    <property type="match status" value="1"/>
</dbReference>
<dbReference type="Pfam" id="PF13091">
    <property type="entry name" value="PLDc_2"/>
    <property type="match status" value="2"/>
</dbReference>
<dbReference type="PROSITE" id="PS50035">
    <property type="entry name" value="PLD"/>
    <property type="match status" value="2"/>
</dbReference>
<comment type="subcellular location">
    <subcellularLocation>
        <location evidence="2">Secreted</location>
    </subcellularLocation>
</comment>
<dbReference type="EMBL" id="JBDLBR010000005">
    <property type="protein sequence ID" value="MEN7538477.1"/>
    <property type="molecule type" value="Genomic_DNA"/>
</dbReference>
<evidence type="ECO:0000256" key="5">
    <source>
        <dbReference type="ARBA" id="ARBA00029594"/>
    </source>
</evidence>
<organism evidence="7 8">
    <name type="scientific">Aurantiacibacter flavus</name>
    <dbReference type="NCBI Taxonomy" id="3145232"/>
    <lineage>
        <taxon>Bacteria</taxon>
        <taxon>Pseudomonadati</taxon>
        <taxon>Pseudomonadota</taxon>
        <taxon>Alphaproteobacteria</taxon>
        <taxon>Sphingomonadales</taxon>
        <taxon>Erythrobacteraceae</taxon>
        <taxon>Aurantiacibacter</taxon>
    </lineage>
</organism>
<sequence length="551" mass="59752">MRGHANPAPRRSGQGRAPGVMRGLRLLAGLAVTLSFFALRNASRLPARKVAAGKELPDASGTSLAAAARRQTKDHPNLSGLHLLESGIDACAARLALVKAAESRLDVQYYIWHGDRTGTLLLQAIHEAAERGVKVRMLLDDNGISGLDTALAALDQHPGVEIRIFNPFAIRFPKALGFLFDFKRLNRRMHNKSLTVDGSVTIVGGRNIGDEYFDADDEAMFVDLDVLAIGPAVAAVEEDFQRYWDSQSAYPAHQILPRVRASQRRKLAKRAAAVSRDDSARRYIGRLNELSLVDDLRNGALALEWAEVRLVSDDPAKTLGKAEQRDLLLTNLQGLMGPVRREIGLVSGYFVPGAQGAETFADLAASGISITILTNGYAASDVGLVHAGYAPHRKRLVSAGVRLLEIQPWPTSPGTAQKTNHVGIAKRFRGTGTGSTAALRSGVTTLHAKTFTVDRERLFVGSFNLDPRSYELNTELGFVIESPAFATRVADRLEEAVKGPVCEVVMGADGELRWKFVAEDVSLELDAEPGMTALDRLIVGIARRLPIARLL</sequence>
<dbReference type="InterPro" id="IPR025202">
    <property type="entry name" value="PLD-like_dom"/>
</dbReference>
<evidence type="ECO:0000256" key="1">
    <source>
        <dbReference type="ARBA" id="ARBA00003145"/>
    </source>
</evidence>
<evidence type="ECO:0000313" key="7">
    <source>
        <dbReference type="EMBL" id="MEN7538477.1"/>
    </source>
</evidence>
<evidence type="ECO:0000256" key="4">
    <source>
        <dbReference type="ARBA" id="ARBA00022525"/>
    </source>
</evidence>
<evidence type="ECO:0000256" key="3">
    <source>
        <dbReference type="ARBA" id="ARBA00018392"/>
    </source>
</evidence>
<reference evidence="7 8" key="1">
    <citation type="submission" date="2024-05" db="EMBL/GenBank/DDBJ databases">
        <authorList>
            <person name="Park S."/>
        </authorList>
    </citation>
    <scope>NUCLEOTIDE SEQUENCE [LARGE SCALE GENOMIC DNA]</scope>
    <source>
        <strain evidence="7 8">DGU5</strain>
    </source>
</reference>
<dbReference type="RefSeq" id="WP_346785926.1">
    <property type="nucleotide sequence ID" value="NZ_JBDLBR010000005.1"/>
</dbReference>
<dbReference type="SUPFAM" id="SSF56024">
    <property type="entry name" value="Phospholipase D/nuclease"/>
    <property type="match status" value="2"/>
</dbReference>
<dbReference type="PANTHER" id="PTHR21248:SF12">
    <property type="entry name" value="CARDIOLIPIN SYNTHASE C"/>
    <property type="match status" value="1"/>
</dbReference>
<dbReference type="InterPro" id="IPR001736">
    <property type="entry name" value="PLipase_D/transphosphatidylase"/>
</dbReference>